<proteinExistence type="predicted"/>
<dbReference type="Proteomes" id="UP001239111">
    <property type="component" value="Chromosome 4"/>
</dbReference>
<gene>
    <name evidence="1" type="ORF">QAD02_007328</name>
</gene>
<name>A0ACC2N4N9_9HYME</name>
<sequence>MGEQNYSLEINRHPRIYDSFNDYVSTEVLDGDNKYDAGEHGLQEAEKGVMFSSFPPVLHLHLMRFQYDPVTDCSVKFNDRFEFYEKISLAQYLKASREATNADYTLHAVLVHSGDNHGGHYVVFINPAGDGKQIFALDSSTMSHNTAMEIADGGRGGVGESDCLITEPERQSTSLVLRIVESSNPTSGISGGETHNTEDEGNSIMVGPCPQSR</sequence>
<organism evidence="1 2">
    <name type="scientific">Eretmocerus hayati</name>
    <dbReference type="NCBI Taxonomy" id="131215"/>
    <lineage>
        <taxon>Eukaryota</taxon>
        <taxon>Metazoa</taxon>
        <taxon>Ecdysozoa</taxon>
        <taxon>Arthropoda</taxon>
        <taxon>Hexapoda</taxon>
        <taxon>Insecta</taxon>
        <taxon>Pterygota</taxon>
        <taxon>Neoptera</taxon>
        <taxon>Endopterygota</taxon>
        <taxon>Hymenoptera</taxon>
        <taxon>Apocrita</taxon>
        <taxon>Proctotrupomorpha</taxon>
        <taxon>Chalcidoidea</taxon>
        <taxon>Aphelinidae</taxon>
        <taxon>Aphelininae</taxon>
        <taxon>Eretmocerus</taxon>
    </lineage>
</organism>
<reference evidence="1" key="1">
    <citation type="submission" date="2023-04" db="EMBL/GenBank/DDBJ databases">
        <title>A chromosome-level genome assembly of the parasitoid wasp Eretmocerus hayati.</title>
        <authorList>
            <person name="Zhong Y."/>
            <person name="Liu S."/>
            <person name="Liu Y."/>
        </authorList>
    </citation>
    <scope>NUCLEOTIDE SEQUENCE</scope>
    <source>
        <strain evidence="1">ZJU_SS_LIU_2023</strain>
    </source>
</reference>
<evidence type="ECO:0000313" key="2">
    <source>
        <dbReference type="Proteomes" id="UP001239111"/>
    </source>
</evidence>
<keyword evidence="2" id="KW-1185">Reference proteome</keyword>
<comment type="caution">
    <text evidence="1">The sequence shown here is derived from an EMBL/GenBank/DDBJ whole genome shotgun (WGS) entry which is preliminary data.</text>
</comment>
<protein>
    <submittedName>
        <fullName evidence="1">Uncharacterized protein</fullName>
    </submittedName>
</protein>
<dbReference type="EMBL" id="CM056744">
    <property type="protein sequence ID" value="KAJ8665666.1"/>
    <property type="molecule type" value="Genomic_DNA"/>
</dbReference>
<evidence type="ECO:0000313" key="1">
    <source>
        <dbReference type="EMBL" id="KAJ8665666.1"/>
    </source>
</evidence>
<accession>A0ACC2N4N9</accession>